<proteinExistence type="predicted"/>
<keyword evidence="3" id="KW-1185">Reference proteome</keyword>
<reference evidence="2 3" key="1">
    <citation type="submission" date="2023-07" db="EMBL/GenBank/DDBJ databases">
        <title>Sequencing the genomes of 1000 actinobacteria strains.</title>
        <authorList>
            <person name="Klenk H.-P."/>
        </authorList>
    </citation>
    <scope>NUCLEOTIDE SEQUENCE [LARGE SCALE GENOMIC DNA]</scope>
    <source>
        <strain evidence="2 3">DSM 44710</strain>
    </source>
</reference>
<sequence>MPKSRGLFASLLAGALLLTALALVSRSPSATEDQHRSGVRRATVDLPAGTPPPYFEFVSRKVGYAVFSGCPDGQCPTPVFATEDGGHTWRRIAHPAGGMVNLYAVPDVLVLHWMERDVWLLSTDNGRSFVEVDDTDGRYRAQHGHFIRADTSWPVVWRGGLMRPVPRRPPVSVIMSVATGANGRIWAAGLGDRVPSAAYSTDGGTVWIQTPVPPQGDQIRGPSLSVSADGRDVWLLAGTDDVTRLWTFTAGRWLPVAARGLPPGYGVFAIAAGGGALIVGGQWGGQGVIWRGRYWPRPDWDWLDDGSELLADGTIYARSGQRARLGVGFGAERWWTEIVLEPAA</sequence>
<feature type="signal peptide" evidence="1">
    <location>
        <begin position="1"/>
        <end position="30"/>
    </location>
</feature>
<dbReference type="EMBL" id="JAUSRA010000001">
    <property type="protein sequence ID" value="MDP9798393.1"/>
    <property type="molecule type" value="Genomic_DNA"/>
</dbReference>
<dbReference type="SUPFAM" id="SSF50939">
    <property type="entry name" value="Sialidases"/>
    <property type="match status" value="1"/>
</dbReference>
<comment type="caution">
    <text evidence="2">The sequence shown here is derived from an EMBL/GenBank/DDBJ whole genome shotgun (WGS) entry which is preliminary data.</text>
</comment>
<evidence type="ECO:0000313" key="2">
    <source>
        <dbReference type="EMBL" id="MDP9798393.1"/>
    </source>
</evidence>
<organism evidence="2 3">
    <name type="scientific">Catenuloplanes nepalensis</name>
    <dbReference type="NCBI Taxonomy" id="587533"/>
    <lineage>
        <taxon>Bacteria</taxon>
        <taxon>Bacillati</taxon>
        <taxon>Actinomycetota</taxon>
        <taxon>Actinomycetes</taxon>
        <taxon>Micromonosporales</taxon>
        <taxon>Micromonosporaceae</taxon>
        <taxon>Catenuloplanes</taxon>
    </lineage>
</organism>
<keyword evidence="1" id="KW-0732">Signal</keyword>
<evidence type="ECO:0000256" key="1">
    <source>
        <dbReference type="SAM" id="SignalP"/>
    </source>
</evidence>
<protein>
    <recommendedName>
        <fullName evidence="4">Exo-alpha-sialidase</fullName>
    </recommendedName>
</protein>
<gene>
    <name evidence="2" type="ORF">J2S43_006905</name>
</gene>
<dbReference type="InterPro" id="IPR036278">
    <property type="entry name" value="Sialidase_sf"/>
</dbReference>
<feature type="chain" id="PRO_5046391595" description="Exo-alpha-sialidase" evidence="1">
    <location>
        <begin position="31"/>
        <end position="344"/>
    </location>
</feature>
<dbReference type="RefSeq" id="WP_306836261.1">
    <property type="nucleotide sequence ID" value="NZ_JAUSRA010000001.1"/>
</dbReference>
<evidence type="ECO:0008006" key="4">
    <source>
        <dbReference type="Google" id="ProtNLM"/>
    </source>
</evidence>
<evidence type="ECO:0000313" key="3">
    <source>
        <dbReference type="Proteomes" id="UP001240984"/>
    </source>
</evidence>
<name>A0ABT9N4F0_9ACTN</name>
<accession>A0ABT9N4F0</accession>
<dbReference type="Proteomes" id="UP001240984">
    <property type="component" value="Unassembled WGS sequence"/>
</dbReference>